<dbReference type="EMBL" id="JACMYC010000006">
    <property type="protein sequence ID" value="MBC2961014.1"/>
    <property type="molecule type" value="Genomic_DNA"/>
</dbReference>
<sequence length="92" mass="10426">MAGRPLVWGLLRRSLAEYRWVRNLVFLQTGAPLVVHVVFPPAPPRVFPEWGFVDTMARYGPSPYVGPSGLLRASRRRPRPGPRWRPGQVPAQ</sequence>
<keyword evidence="4" id="KW-1185">Reference proteome</keyword>
<feature type="region of interest" description="Disordered" evidence="1">
    <location>
        <begin position="65"/>
        <end position="92"/>
    </location>
</feature>
<feature type="domain" description="Inositolphosphotransferase Aur1/Ipt1" evidence="2">
    <location>
        <begin position="5"/>
        <end position="63"/>
    </location>
</feature>
<organism evidence="3 4">
    <name type="scientific">Nocardioides deserti</name>
    <dbReference type="NCBI Taxonomy" id="1588644"/>
    <lineage>
        <taxon>Bacteria</taxon>
        <taxon>Bacillati</taxon>
        <taxon>Actinomycetota</taxon>
        <taxon>Actinomycetes</taxon>
        <taxon>Propionibacteriales</taxon>
        <taxon>Nocardioidaceae</taxon>
        <taxon>Nocardioides</taxon>
    </lineage>
</organism>
<proteinExistence type="predicted"/>
<dbReference type="InterPro" id="IPR026841">
    <property type="entry name" value="Aur1/Ipt1"/>
</dbReference>
<evidence type="ECO:0000259" key="2">
    <source>
        <dbReference type="Pfam" id="PF14378"/>
    </source>
</evidence>
<comment type="caution">
    <text evidence="3">The sequence shown here is derived from an EMBL/GenBank/DDBJ whole genome shotgun (WGS) entry which is preliminary data.</text>
</comment>
<evidence type="ECO:0000256" key="1">
    <source>
        <dbReference type="SAM" id="MobiDB-lite"/>
    </source>
</evidence>
<accession>A0ABR6UAM0</accession>
<protein>
    <submittedName>
        <fullName evidence="3">Phosphatase PAP2 family protein</fullName>
    </submittedName>
</protein>
<dbReference type="Proteomes" id="UP000604001">
    <property type="component" value="Unassembled WGS sequence"/>
</dbReference>
<evidence type="ECO:0000313" key="4">
    <source>
        <dbReference type="Proteomes" id="UP000604001"/>
    </source>
</evidence>
<reference evidence="3 4" key="1">
    <citation type="submission" date="2020-08" db="EMBL/GenBank/DDBJ databases">
        <title>novel species in genus Nocardioides.</title>
        <authorList>
            <person name="Zhang G."/>
        </authorList>
    </citation>
    <scope>NUCLEOTIDE SEQUENCE [LARGE SCALE GENOMIC DNA]</scope>
    <source>
        <strain evidence="3 4">SC8A-24</strain>
    </source>
</reference>
<evidence type="ECO:0000313" key="3">
    <source>
        <dbReference type="EMBL" id="MBC2961014.1"/>
    </source>
</evidence>
<feature type="compositionally biased region" description="Basic residues" evidence="1">
    <location>
        <begin position="73"/>
        <end position="82"/>
    </location>
</feature>
<dbReference type="Pfam" id="PF14378">
    <property type="entry name" value="PAP2_3"/>
    <property type="match status" value="1"/>
</dbReference>
<name>A0ABR6UAM0_9ACTN</name>
<dbReference type="RefSeq" id="WP_186346263.1">
    <property type="nucleotide sequence ID" value="NZ_BMMR01000004.1"/>
</dbReference>
<gene>
    <name evidence="3" type="ORF">H7344_11990</name>
</gene>